<comment type="pathway">
    <text evidence="1">Cofactor biosynthesis; thiamine diphosphate biosynthesis.</text>
</comment>
<dbReference type="GO" id="GO:0004789">
    <property type="term" value="F:thiamine-phosphate diphosphorylase activity"/>
    <property type="evidence" value="ECO:0007669"/>
    <property type="project" value="TreeGrafter"/>
</dbReference>
<dbReference type="InterPro" id="IPR013785">
    <property type="entry name" value="Aldolase_TIM"/>
</dbReference>
<evidence type="ECO:0000313" key="4">
    <source>
        <dbReference type="EMBL" id="HIZ06477.1"/>
    </source>
</evidence>
<dbReference type="Pfam" id="PF02581">
    <property type="entry name" value="TMP-TENI"/>
    <property type="match status" value="1"/>
</dbReference>
<dbReference type="GO" id="GO:0005737">
    <property type="term" value="C:cytoplasm"/>
    <property type="evidence" value="ECO:0007669"/>
    <property type="project" value="TreeGrafter"/>
</dbReference>
<name>A0A9D2IEV0_9FIRM</name>
<dbReference type="PANTHER" id="PTHR20857:SF15">
    <property type="entry name" value="THIAMINE-PHOSPHATE SYNTHASE"/>
    <property type="match status" value="1"/>
</dbReference>
<evidence type="ECO:0000256" key="1">
    <source>
        <dbReference type="ARBA" id="ARBA00004948"/>
    </source>
</evidence>
<organism evidence="4 5">
    <name type="scientific">Candidatus Eubacterium avistercoris</name>
    <dbReference type="NCBI Taxonomy" id="2838567"/>
    <lineage>
        <taxon>Bacteria</taxon>
        <taxon>Bacillati</taxon>
        <taxon>Bacillota</taxon>
        <taxon>Clostridia</taxon>
        <taxon>Eubacteriales</taxon>
        <taxon>Eubacteriaceae</taxon>
        <taxon>Eubacterium</taxon>
    </lineage>
</organism>
<dbReference type="GO" id="GO:0009228">
    <property type="term" value="P:thiamine biosynthetic process"/>
    <property type="evidence" value="ECO:0007669"/>
    <property type="project" value="UniProtKB-KW"/>
</dbReference>
<keyword evidence="2" id="KW-0784">Thiamine biosynthesis</keyword>
<dbReference type="CDD" id="cd00564">
    <property type="entry name" value="TMP_TenI"/>
    <property type="match status" value="1"/>
</dbReference>
<dbReference type="Proteomes" id="UP000824024">
    <property type="component" value="Unassembled WGS sequence"/>
</dbReference>
<dbReference type="SUPFAM" id="SSF51391">
    <property type="entry name" value="Thiamin phosphate synthase"/>
    <property type="match status" value="1"/>
</dbReference>
<dbReference type="InterPro" id="IPR036206">
    <property type="entry name" value="ThiamineP_synth_sf"/>
</dbReference>
<reference evidence="4" key="2">
    <citation type="submission" date="2021-04" db="EMBL/GenBank/DDBJ databases">
        <authorList>
            <person name="Gilroy R."/>
        </authorList>
    </citation>
    <scope>NUCLEOTIDE SEQUENCE</scope>
    <source>
        <strain evidence="4">CHK192-9172</strain>
    </source>
</reference>
<gene>
    <name evidence="4" type="ORF">IAA08_00910</name>
</gene>
<dbReference type="InterPro" id="IPR022998">
    <property type="entry name" value="ThiamineP_synth_TenI"/>
</dbReference>
<comment type="caution">
    <text evidence="4">The sequence shown here is derived from an EMBL/GenBank/DDBJ whole genome shotgun (WGS) entry which is preliminary data.</text>
</comment>
<dbReference type="PANTHER" id="PTHR20857">
    <property type="entry name" value="THIAMINE-PHOSPHATE PYROPHOSPHORYLASE"/>
    <property type="match status" value="1"/>
</dbReference>
<proteinExistence type="predicted"/>
<evidence type="ECO:0000313" key="5">
    <source>
        <dbReference type="Proteomes" id="UP000824024"/>
    </source>
</evidence>
<dbReference type="EMBL" id="DXCH01000027">
    <property type="protein sequence ID" value="HIZ06477.1"/>
    <property type="molecule type" value="Genomic_DNA"/>
</dbReference>
<dbReference type="AlphaFoldDB" id="A0A9D2IEV0"/>
<sequence>MFREKIPWEKVIAVTNRHLCRGDFFHQIEKIGENQVQGLILREKDLSEPEYREMAERVLAICKKQNVPCMLHTFWKTAEELGWRRIHLPLSVLEEMPAEEKENFDCIGVSVHSREQALKAVSLGADYLTAGHIFPTDCKKGLAPRGIDFLKNICQTVQVPVFGIGGIHPGNIGQVLDAGALGVCMMSEMMNF</sequence>
<reference evidence="4" key="1">
    <citation type="journal article" date="2021" name="PeerJ">
        <title>Extensive microbial diversity within the chicken gut microbiome revealed by metagenomics and culture.</title>
        <authorList>
            <person name="Gilroy R."/>
            <person name="Ravi A."/>
            <person name="Getino M."/>
            <person name="Pursley I."/>
            <person name="Horton D.L."/>
            <person name="Alikhan N.F."/>
            <person name="Baker D."/>
            <person name="Gharbi K."/>
            <person name="Hall N."/>
            <person name="Watson M."/>
            <person name="Adriaenssens E.M."/>
            <person name="Foster-Nyarko E."/>
            <person name="Jarju S."/>
            <person name="Secka A."/>
            <person name="Antonio M."/>
            <person name="Oren A."/>
            <person name="Chaudhuri R.R."/>
            <person name="La Ragione R."/>
            <person name="Hildebrand F."/>
            <person name="Pallen M.J."/>
        </authorList>
    </citation>
    <scope>NUCLEOTIDE SEQUENCE</scope>
    <source>
        <strain evidence="4">CHK192-9172</strain>
    </source>
</reference>
<protein>
    <submittedName>
        <fullName evidence="4">Thiamine phosphate synthase</fullName>
    </submittedName>
</protein>
<accession>A0A9D2IEV0</accession>
<dbReference type="Gene3D" id="3.20.20.70">
    <property type="entry name" value="Aldolase class I"/>
    <property type="match status" value="1"/>
</dbReference>
<evidence type="ECO:0000256" key="2">
    <source>
        <dbReference type="ARBA" id="ARBA00022977"/>
    </source>
</evidence>
<evidence type="ECO:0000259" key="3">
    <source>
        <dbReference type="Pfam" id="PF02581"/>
    </source>
</evidence>
<feature type="domain" description="Thiamine phosphate synthase/TenI" evidence="3">
    <location>
        <begin position="12"/>
        <end position="188"/>
    </location>
</feature>